<reference evidence="7 10" key="2">
    <citation type="submission" date="2020-08" db="EMBL/GenBank/DDBJ databases">
        <title>Genomic Encyclopedia of Type Strains, Phase IV (KMG-V): Genome sequencing to study the core and pangenomes of soil and plant-associated prokaryotes.</title>
        <authorList>
            <person name="Whitman W."/>
        </authorList>
    </citation>
    <scope>NUCLEOTIDE SEQUENCE [LARGE SCALE GENOMIC DNA]</scope>
    <source>
        <strain evidence="7 10">SEMIA 4074</strain>
    </source>
</reference>
<comment type="cofactor">
    <cofactor evidence="1">
        <name>[4Fe-4S] cluster</name>
        <dbReference type="ChEBI" id="CHEBI:49883"/>
    </cofactor>
</comment>
<dbReference type="PROSITE" id="PS51918">
    <property type="entry name" value="RADICAL_SAM"/>
    <property type="match status" value="1"/>
</dbReference>
<evidence type="ECO:0000313" key="10">
    <source>
        <dbReference type="Proteomes" id="UP000524492"/>
    </source>
</evidence>
<feature type="domain" description="Radical SAM core" evidence="6">
    <location>
        <begin position="35"/>
        <end position="254"/>
    </location>
</feature>
<dbReference type="InterPro" id="IPR050377">
    <property type="entry name" value="Radical_SAM_PqqE_MftC-like"/>
</dbReference>
<evidence type="ECO:0000256" key="1">
    <source>
        <dbReference type="ARBA" id="ARBA00001966"/>
    </source>
</evidence>
<dbReference type="EMBL" id="FMAJ01000016">
    <property type="protein sequence ID" value="SCB61317.1"/>
    <property type="molecule type" value="Genomic_DNA"/>
</dbReference>
<dbReference type="RefSeq" id="WP_004672712.1">
    <property type="nucleotide sequence ID" value="NZ_FMAJ01000016.1"/>
</dbReference>
<dbReference type="Pfam" id="PF04055">
    <property type="entry name" value="Radical_SAM"/>
    <property type="match status" value="1"/>
</dbReference>
<dbReference type="Proteomes" id="UP000524492">
    <property type="component" value="Unassembled WGS sequence"/>
</dbReference>
<name>A0A1C3Y9U0_9HYPH</name>
<reference evidence="8 9" key="1">
    <citation type="submission" date="2016-08" db="EMBL/GenBank/DDBJ databases">
        <authorList>
            <person name="Seilhamer J.J."/>
        </authorList>
    </citation>
    <scope>NUCLEOTIDE SEQUENCE [LARGE SCALE GENOMIC DNA]</scope>
    <source>
        <strain evidence="8 9">HBR26</strain>
    </source>
</reference>
<dbReference type="SFLD" id="SFLDS00029">
    <property type="entry name" value="Radical_SAM"/>
    <property type="match status" value="1"/>
</dbReference>
<sequence length="422" mass="46767">MNTPDWLSTPQDVHVASQTLQALVTSELSKRVVSENEIKTIYLFLTRKCNLGCHHCYIAGVGPKAKGIDFNLEAIQGLIEQALPNGLRKVKVSGGEPMVHKEFMAVMEYLASCGLKELVFETNGTLFDEFTIEQLSRLPNLTVFISLDHFDPEAHDAFRAKSGAFAKTAIVLQRLGKTDISTVVTTTAYRNNYDKVISIIDLVLGWGIKKHRTLLNIHPMGNARSHEDNAISLEECKLLIGDLLKSPHFESGAAYMTLPPALMPLKYLNGVHTCGWGDNVLGILSNGQVSMCSASYDDPEMIAGNAFEMPLMEIWRNSPFFHELREVVSGEVKGVCGNCVFYPVCRGVCKMSSWSHYGEKDAPYPLCQELYNNGGFPEYALVDPTKDSTYRRGVIAKERRPAAEAPVYNFSEEIAAAAQHTH</sequence>
<accession>A0A1C3Y9U0</accession>
<keyword evidence="10" id="KW-1185">Reference proteome</keyword>
<dbReference type="InterPro" id="IPR006638">
    <property type="entry name" value="Elp3/MiaA/NifB-like_rSAM"/>
</dbReference>
<dbReference type="Pfam" id="PF13186">
    <property type="entry name" value="SPASM"/>
    <property type="match status" value="1"/>
</dbReference>
<dbReference type="InterPro" id="IPR023885">
    <property type="entry name" value="4Fe4S-binding_SPASM_dom"/>
</dbReference>
<evidence type="ECO:0000313" key="7">
    <source>
        <dbReference type="EMBL" id="MBB4193258.1"/>
    </source>
</evidence>
<dbReference type="STRING" id="1138170.GA0061105_116124"/>
<dbReference type="PANTHER" id="PTHR11228">
    <property type="entry name" value="RADICAL SAM DOMAIN PROTEIN"/>
    <property type="match status" value="1"/>
</dbReference>
<dbReference type="PANTHER" id="PTHR11228:SF34">
    <property type="entry name" value="TUNGSTEN-CONTAINING ALDEHYDE FERREDOXIN OXIDOREDUCTASE COFACTOR MODIFYING PROTEIN"/>
    <property type="match status" value="1"/>
</dbReference>
<keyword evidence="3" id="KW-0479">Metal-binding</keyword>
<dbReference type="GO" id="GO:0003824">
    <property type="term" value="F:catalytic activity"/>
    <property type="evidence" value="ECO:0007669"/>
    <property type="project" value="InterPro"/>
</dbReference>
<dbReference type="GeneID" id="45960678"/>
<organism evidence="8 9">
    <name type="scientific">Rhizobium aethiopicum</name>
    <dbReference type="NCBI Taxonomy" id="1138170"/>
    <lineage>
        <taxon>Bacteria</taxon>
        <taxon>Pseudomonadati</taxon>
        <taxon>Pseudomonadota</taxon>
        <taxon>Alphaproteobacteria</taxon>
        <taxon>Hyphomicrobiales</taxon>
        <taxon>Rhizobiaceae</taxon>
        <taxon>Rhizobium/Agrobacterium group</taxon>
        <taxon>Rhizobium</taxon>
    </lineage>
</organism>
<keyword evidence="5" id="KW-0411">Iron-sulfur</keyword>
<evidence type="ECO:0000313" key="9">
    <source>
        <dbReference type="Proteomes" id="UP000198723"/>
    </source>
</evidence>
<dbReference type="InterPro" id="IPR013785">
    <property type="entry name" value="Aldolase_TIM"/>
</dbReference>
<dbReference type="Proteomes" id="UP000198723">
    <property type="component" value="Unassembled WGS sequence"/>
</dbReference>
<evidence type="ECO:0000256" key="3">
    <source>
        <dbReference type="ARBA" id="ARBA00022723"/>
    </source>
</evidence>
<evidence type="ECO:0000256" key="4">
    <source>
        <dbReference type="ARBA" id="ARBA00023004"/>
    </source>
</evidence>
<evidence type="ECO:0000313" key="8">
    <source>
        <dbReference type="EMBL" id="SCB61317.1"/>
    </source>
</evidence>
<dbReference type="InterPro" id="IPR058240">
    <property type="entry name" value="rSAM_sf"/>
</dbReference>
<dbReference type="SUPFAM" id="SSF102114">
    <property type="entry name" value="Radical SAM enzymes"/>
    <property type="match status" value="1"/>
</dbReference>
<proteinExistence type="predicted"/>
<gene>
    <name evidence="8" type="ORF">GA0061105_116124</name>
    <name evidence="7" type="ORF">GGD53_003422</name>
</gene>
<keyword evidence="4" id="KW-0408">Iron</keyword>
<dbReference type="SFLD" id="SFLDG01386">
    <property type="entry name" value="main_SPASM_domain-containing"/>
    <property type="match status" value="1"/>
</dbReference>
<dbReference type="GO" id="GO:0051536">
    <property type="term" value="F:iron-sulfur cluster binding"/>
    <property type="evidence" value="ECO:0007669"/>
    <property type="project" value="UniProtKB-KW"/>
</dbReference>
<dbReference type="SFLD" id="SFLDG01067">
    <property type="entry name" value="SPASM/twitch_domain_containing"/>
    <property type="match status" value="1"/>
</dbReference>
<dbReference type="GO" id="GO:0046872">
    <property type="term" value="F:metal ion binding"/>
    <property type="evidence" value="ECO:0007669"/>
    <property type="project" value="UniProtKB-KW"/>
</dbReference>
<dbReference type="EMBL" id="JACIFV010000011">
    <property type="protein sequence ID" value="MBB4193258.1"/>
    <property type="molecule type" value="Genomic_DNA"/>
</dbReference>
<dbReference type="SMART" id="SM00729">
    <property type="entry name" value="Elp3"/>
    <property type="match status" value="1"/>
</dbReference>
<protein>
    <submittedName>
        <fullName evidence="8">Radical SAM additional 4Fe4S-binding SPASM domain-containing protein</fullName>
    </submittedName>
    <submittedName>
        <fullName evidence="7">Radical SAM protein with 4Fe4S-binding SPASM domain</fullName>
    </submittedName>
</protein>
<dbReference type="Gene3D" id="3.20.20.70">
    <property type="entry name" value="Aldolase class I"/>
    <property type="match status" value="1"/>
</dbReference>
<dbReference type="InterPro" id="IPR007197">
    <property type="entry name" value="rSAM"/>
</dbReference>
<evidence type="ECO:0000256" key="5">
    <source>
        <dbReference type="ARBA" id="ARBA00023014"/>
    </source>
</evidence>
<dbReference type="CDD" id="cd01335">
    <property type="entry name" value="Radical_SAM"/>
    <property type="match status" value="1"/>
</dbReference>
<dbReference type="NCBIfam" id="TIGR04085">
    <property type="entry name" value="rSAM_more_4Fe4S"/>
    <property type="match status" value="1"/>
</dbReference>
<evidence type="ECO:0000256" key="2">
    <source>
        <dbReference type="ARBA" id="ARBA00022691"/>
    </source>
</evidence>
<dbReference type="AlphaFoldDB" id="A0A1C3Y9U0"/>
<evidence type="ECO:0000259" key="6">
    <source>
        <dbReference type="PROSITE" id="PS51918"/>
    </source>
</evidence>
<keyword evidence="2" id="KW-0949">S-adenosyl-L-methionine</keyword>